<keyword evidence="6" id="KW-0067">ATP-binding</keyword>
<dbReference type="Gene3D" id="1.10.510.10">
    <property type="entry name" value="Transferase(Phosphotransferase) domain 1"/>
    <property type="match status" value="1"/>
</dbReference>
<evidence type="ECO:0000256" key="4">
    <source>
        <dbReference type="ARBA" id="ARBA00022741"/>
    </source>
</evidence>
<sequence>MRPGDELAGRYGLEEVMGTGRGGEVWLAHDRLVGERVVLKPVPDGGDGAPPVRRLGEPRALAKFRDHPHVVTLLDIVTVPAGGGGEAHWFVMEHVPGGGLDGRPPMAPRDAARLGAQLADALDALHAAGIVHCDVKPANVGLTRRGAAKLLDFGAAYRFRDTQTVTVNGPFSFTPDYAAPEVARGNIPRPASDVFSLAATLHALVTGAPPRDDDPQEREPEPEPDEVEGTDGGEGTAEDAEALRRWRAEQGVVRVDAEATGPLAPVLTAMLRRDPRRRPDAAEAG</sequence>
<dbReference type="Proteomes" id="UP000278673">
    <property type="component" value="Unassembled WGS sequence"/>
</dbReference>
<keyword evidence="3" id="KW-0808">Transferase</keyword>
<organism evidence="9 10">
    <name type="scientific">Streptomyces triticirhizae</name>
    <dbReference type="NCBI Taxonomy" id="2483353"/>
    <lineage>
        <taxon>Bacteria</taxon>
        <taxon>Bacillati</taxon>
        <taxon>Actinomycetota</taxon>
        <taxon>Actinomycetes</taxon>
        <taxon>Kitasatosporales</taxon>
        <taxon>Streptomycetaceae</taxon>
        <taxon>Streptomyces</taxon>
    </lineage>
</organism>
<feature type="compositionally biased region" description="Basic and acidic residues" evidence="7">
    <location>
        <begin position="271"/>
        <end position="285"/>
    </location>
</feature>
<feature type="domain" description="Protein kinase" evidence="8">
    <location>
        <begin position="11"/>
        <end position="285"/>
    </location>
</feature>
<evidence type="ECO:0000313" key="9">
    <source>
        <dbReference type="EMBL" id="RMI31562.1"/>
    </source>
</evidence>
<name>A0A3M2L1I7_9ACTN</name>
<dbReference type="SMART" id="SM00220">
    <property type="entry name" value="S_TKc"/>
    <property type="match status" value="1"/>
</dbReference>
<evidence type="ECO:0000256" key="7">
    <source>
        <dbReference type="SAM" id="MobiDB-lite"/>
    </source>
</evidence>
<feature type="non-terminal residue" evidence="9">
    <location>
        <position position="285"/>
    </location>
</feature>
<evidence type="ECO:0000256" key="1">
    <source>
        <dbReference type="ARBA" id="ARBA00012513"/>
    </source>
</evidence>
<dbReference type="GO" id="GO:0004674">
    <property type="term" value="F:protein serine/threonine kinase activity"/>
    <property type="evidence" value="ECO:0007669"/>
    <property type="project" value="UniProtKB-KW"/>
</dbReference>
<keyword evidence="10" id="KW-1185">Reference proteome</keyword>
<evidence type="ECO:0000256" key="5">
    <source>
        <dbReference type="ARBA" id="ARBA00022777"/>
    </source>
</evidence>
<dbReference type="EC" id="2.7.11.1" evidence="1"/>
<proteinExistence type="predicted"/>
<keyword evidence="4" id="KW-0547">Nucleotide-binding</keyword>
<dbReference type="EMBL" id="RFFJ01000217">
    <property type="protein sequence ID" value="RMI31562.1"/>
    <property type="molecule type" value="Genomic_DNA"/>
</dbReference>
<evidence type="ECO:0000313" key="10">
    <source>
        <dbReference type="Proteomes" id="UP000278673"/>
    </source>
</evidence>
<feature type="compositionally biased region" description="Basic and acidic residues" evidence="7">
    <location>
        <begin position="210"/>
        <end position="221"/>
    </location>
</feature>
<dbReference type="AlphaFoldDB" id="A0A3M2L1I7"/>
<dbReference type="PROSITE" id="PS50011">
    <property type="entry name" value="PROTEIN_KINASE_DOM"/>
    <property type="match status" value="1"/>
</dbReference>
<evidence type="ECO:0000256" key="2">
    <source>
        <dbReference type="ARBA" id="ARBA00022527"/>
    </source>
</evidence>
<accession>A0A3M2L1I7</accession>
<dbReference type="InterPro" id="IPR000719">
    <property type="entry name" value="Prot_kinase_dom"/>
</dbReference>
<keyword evidence="2 9" id="KW-0723">Serine/threonine-protein kinase</keyword>
<dbReference type="Gene3D" id="3.30.200.20">
    <property type="entry name" value="Phosphorylase Kinase, domain 1"/>
    <property type="match status" value="1"/>
</dbReference>
<reference evidence="9 10" key="1">
    <citation type="submission" date="2018-10" db="EMBL/GenBank/DDBJ databases">
        <title>Isolation, diversity and antifungal activity of actinobacteria from wheat.</title>
        <authorList>
            <person name="Han C."/>
        </authorList>
    </citation>
    <scope>NUCLEOTIDE SEQUENCE [LARGE SCALE GENOMIC DNA]</scope>
    <source>
        <strain evidence="9 10">NEAU-YY642</strain>
    </source>
</reference>
<feature type="region of interest" description="Disordered" evidence="7">
    <location>
        <begin position="206"/>
        <end position="285"/>
    </location>
</feature>
<dbReference type="PANTHER" id="PTHR43289">
    <property type="entry name" value="MITOGEN-ACTIVATED PROTEIN KINASE KINASE KINASE 20-RELATED"/>
    <property type="match status" value="1"/>
</dbReference>
<gene>
    <name evidence="9" type="ORF">EBN88_25810</name>
</gene>
<dbReference type="InterPro" id="IPR011009">
    <property type="entry name" value="Kinase-like_dom_sf"/>
</dbReference>
<evidence type="ECO:0000256" key="3">
    <source>
        <dbReference type="ARBA" id="ARBA00022679"/>
    </source>
</evidence>
<dbReference type="GO" id="GO:0005524">
    <property type="term" value="F:ATP binding"/>
    <property type="evidence" value="ECO:0007669"/>
    <property type="project" value="UniProtKB-KW"/>
</dbReference>
<evidence type="ECO:0000259" key="8">
    <source>
        <dbReference type="PROSITE" id="PS50011"/>
    </source>
</evidence>
<dbReference type="SUPFAM" id="SSF56112">
    <property type="entry name" value="Protein kinase-like (PK-like)"/>
    <property type="match status" value="1"/>
</dbReference>
<protein>
    <recommendedName>
        <fullName evidence="1">non-specific serine/threonine protein kinase</fullName>
        <ecNumber evidence="1">2.7.11.1</ecNumber>
    </recommendedName>
</protein>
<dbReference type="PANTHER" id="PTHR43289:SF6">
    <property type="entry name" value="SERINE_THREONINE-PROTEIN KINASE NEKL-3"/>
    <property type="match status" value="1"/>
</dbReference>
<dbReference type="Pfam" id="PF00069">
    <property type="entry name" value="Pkinase"/>
    <property type="match status" value="1"/>
</dbReference>
<dbReference type="RefSeq" id="WP_147472846.1">
    <property type="nucleotide sequence ID" value="NZ_RFFJ01000217.1"/>
</dbReference>
<dbReference type="CDD" id="cd14014">
    <property type="entry name" value="STKc_PknB_like"/>
    <property type="match status" value="1"/>
</dbReference>
<feature type="compositionally biased region" description="Acidic residues" evidence="7">
    <location>
        <begin position="222"/>
        <end position="240"/>
    </location>
</feature>
<keyword evidence="5 9" id="KW-0418">Kinase</keyword>
<evidence type="ECO:0000256" key="6">
    <source>
        <dbReference type="ARBA" id="ARBA00022840"/>
    </source>
</evidence>
<comment type="caution">
    <text evidence="9">The sequence shown here is derived from an EMBL/GenBank/DDBJ whole genome shotgun (WGS) entry which is preliminary data.</text>
</comment>